<dbReference type="AlphaFoldDB" id="A0A220MG24"/>
<name>A0A220MG24_9BACL</name>
<dbReference type="KEGG" id="bfm:BP422_10870"/>
<evidence type="ECO:0000313" key="1">
    <source>
        <dbReference type="EMBL" id="ASJ53997.1"/>
    </source>
</evidence>
<protein>
    <submittedName>
        <fullName evidence="1">Uncharacterized protein</fullName>
    </submittedName>
</protein>
<gene>
    <name evidence="1" type="ORF">BP422_10870</name>
</gene>
<organism evidence="1 2">
    <name type="scientific">Brevibacillus formosus</name>
    <dbReference type="NCBI Taxonomy" id="54913"/>
    <lineage>
        <taxon>Bacteria</taxon>
        <taxon>Bacillati</taxon>
        <taxon>Bacillota</taxon>
        <taxon>Bacilli</taxon>
        <taxon>Bacillales</taxon>
        <taxon>Paenibacillaceae</taxon>
        <taxon>Brevibacillus</taxon>
    </lineage>
</organism>
<dbReference type="EMBL" id="CP018145">
    <property type="protein sequence ID" value="ASJ53997.1"/>
    <property type="molecule type" value="Genomic_DNA"/>
</dbReference>
<accession>A0A220MG24</accession>
<dbReference type="RefSeq" id="WP_088907789.1">
    <property type="nucleotide sequence ID" value="NZ_CP018145.1"/>
</dbReference>
<evidence type="ECO:0000313" key="2">
    <source>
        <dbReference type="Proteomes" id="UP000197781"/>
    </source>
</evidence>
<reference evidence="1 2" key="1">
    <citation type="submission" date="2016-11" db="EMBL/GenBank/DDBJ databases">
        <authorList>
            <person name="Jaros S."/>
            <person name="Januszkiewicz K."/>
            <person name="Wedrychowicz H."/>
        </authorList>
    </citation>
    <scope>NUCLEOTIDE SEQUENCE [LARGE SCALE GENOMIC DNA]</scope>
    <source>
        <strain evidence="1 2">NF2</strain>
    </source>
</reference>
<proteinExistence type="predicted"/>
<sequence>MNFSKSFYYTVDHSKVEEYKKMLDLMKIPYIVEAPIVLLNQGANEYSFVFPNMSGRLYGMVSKLFQSDGKPYPKNGT</sequence>
<dbReference type="Proteomes" id="UP000197781">
    <property type="component" value="Chromosome"/>
</dbReference>